<gene>
    <name evidence="1" type="ORF">JR316_0003540</name>
</gene>
<comment type="caution">
    <text evidence="1">The sequence shown here is derived from an EMBL/GenBank/DDBJ whole genome shotgun (WGS) entry which is preliminary data.</text>
</comment>
<evidence type="ECO:0000313" key="2">
    <source>
        <dbReference type="Proteomes" id="UP000664032"/>
    </source>
</evidence>
<accession>A0ACB8H7T2</accession>
<dbReference type="Proteomes" id="UP000664032">
    <property type="component" value="Unassembled WGS sequence"/>
</dbReference>
<proteinExistence type="predicted"/>
<reference evidence="1" key="1">
    <citation type="submission" date="2021-10" db="EMBL/GenBank/DDBJ databases">
        <title>Psilocybe cubensis genome.</title>
        <authorList>
            <person name="Mckernan K.J."/>
            <person name="Crawford S."/>
            <person name="Trippe A."/>
            <person name="Kane L.T."/>
            <person name="Mclaughlin S."/>
        </authorList>
    </citation>
    <scope>NUCLEOTIDE SEQUENCE</scope>
    <source>
        <strain evidence="1">MGC-MH-2018</strain>
    </source>
</reference>
<name>A0ACB8H7T2_PSICU</name>
<sequence length="1496" mass="161469">MGDSSASDAGAHVSYDALASLLGVKGPLRLVPQGSTPKAHVVIKRDYIREKSDSGESSTSIARFSFIAGKKFAINKGQPLLFAVAAPTDQDGKTLLCDDNTFLLEADVASVSDDNGEEDIGNILSKKEQKKEQGNVGGLPPKMRKSYSRKTSYASYIENEPPSSIGFLGYPLGAPTPRVYTSASVQTETRSPPSPSPAFGTAPLETIRSPCIPLSIIDIVEQSPVQLPSPVSADHAREPTSESLTQIEGEEMDDFSRAERSLSPMDLSSASCSPANSPLPKHDPLPDETTPNRSEREFLSFESLARDVSSGPHAQDEPIPCPPGEAIPSGSLLCNTVSPLLSPIHPPSILSPPPLPSPSPAASIITSTNPSSNISFDNLSVETIPPTTVSDKSRLENVSMHIPSVNVIFSTTRLPSEQPSSSLENGSIPPFFHKFYTTKDQIIDYRGLEVQDETKVLDEVPIDEKTVQETQNERTVHAILKESSSNVSNPVNKQSAEMKAVPQAAMSQEEVISHSKKTPPTTPNAVASSSKMTEDWSTVDRDSLTRNPGVPINLRAMRSAHSQEKAPDLLPTPLSSRVSALPIQPRNSSPPPDPKSLAYIPSGSSTNPLGIRPSSGRILPITSQKSVPKGPRSLVGPAPPTQQPKKPVVVGAKWSAARSSGSSSNALHGNVSTATNSSTIPATSTTSSHTTPTSSSVKIGLSHIMRYASPSPPPPQPDHPPPTPPVPPQTGLVKWKRISCVDEKQANVPSSIPLDPESSSQVTQISNETFPSLPSSSSLKRSRDVFTEDNSQLPENSKGPTPKKARSTSPLPLPLPQSQPTPTSNDNTSLFKVPPVLSSPIKTANTPPKVPQPMTHPLPPKPVATASSYRPPSGKRERSLEPAESKRPPPRTDWPATLSSASYQMQSSRSGVNVGIQRIVFSSDGTQIAVVCADRTLRIWENKQPAAEVARLSHNTAVVCVCWMHADSGVLTLTADGMIMKWTRNGKEWKFTKLFLVSEVAMLDIPVCMAYAKDRIAVTTPSGVKVWILNNGSWQSQRDIVRSGVTAIRFVFNGDALIGGCRDGVLWYSEVPNGTLRAHVFFPSKKPITSIDLPPTGTYLLVAQEGGQCHLVTLKPSESKGVIERTYTSEKLQSLKQKSFPAVFATRGQAVLYGTVNGCALVWDRKKGVIVYGLKHPEGDLIQAAATFDGRPGVEGLMVTGTTQGRLFWWPQPVAAAPSSTHNGTGTRALIVLYVVWHYATDKAVLLYQSDQVVATNAFTICELPAFRPSYRLLPYETQPRGSVATPPMSSGDKRRLRGINLINMQTIKCVVVGDGAVGKTCLLISYTTNKFPSEYVPTVFDNYAVTVMIGEDPYTLGLFDTAGQEDYDRLRPLSYPQTDVFLVCFSVTSPASFENVKEKWFPEVHHHCPGVPCLIVGTQVDLRDDAQVIEKLSRQKQRPVTSEQGERLARELGAVKYVECSALTQKGLKNVFDEAIVAALEPPVLKNKKKMCLVL</sequence>
<organism evidence="1 2">
    <name type="scientific">Psilocybe cubensis</name>
    <name type="common">Psychedelic mushroom</name>
    <name type="synonym">Stropharia cubensis</name>
    <dbReference type="NCBI Taxonomy" id="181762"/>
    <lineage>
        <taxon>Eukaryota</taxon>
        <taxon>Fungi</taxon>
        <taxon>Dikarya</taxon>
        <taxon>Basidiomycota</taxon>
        <taxon>Agaricomycotina</taxon>
        <taxon>Agaricomycetes</taxon>
        <taxon>Agaricomycetidae</taxon>
        <taxon>Agaricales</taxon>
        <taxon>Agaricineae</taxon>
        <taxon>Strophariaceae</taxon>
        <taxon>Psilocybe</taxon>
    </lineage>
</organism>
<keyword evidence="2" id="KW-1185">Reference proteome</keyword>
<protein>
    <submittedName>
        <fullName evidence="1">Cell division control protein 42-like protein</fullName>
    </submittedName>
</protein>
<evidence type="ECO:0000313" key="1">
    <source>
        <dbReference type="EMBL" id="KAH9484060.1"/>
    </source>
</evidence>
<dbReference type="EMBL" id="JAFIQS020000003">
    <property type="protein sequence ID" value="KAH9484060.1"/>
    <property type="molecule type" value="Genomic_DNA"/>
</dbReference>